<evidence type="ECO:0000313" key="2">
    <source>
        <dbReference type="EMBL" id="KAJ1150416.1"/>
    </source>
</evidence>
<keyword evidence="3" id="KW-1185">Reference proteome</keyword>
<feature type="non-terminal residue" evidence="2">
    <location>
        <position position="1"/>
    </location>
</feature>
<gene>
    <name evidence="2" type="ORF">NDU88_003208</name>
</gene>
<dbReference type="AlphaFoldDB" id="A0AAV7RG57"/>
<feature type="region of interest" description="Disordered" evidence="1">
    <location>
        <begin position="40"/>
        <end position="80"/>
    </location>
</feature>
<dbReference type="Proteomes" id="UP001066276">
    <property type="component" value="Chromosome 5"/>
</dbReference>
<evidence type="ECO:0000256" key="1">
    <source>
        <dbReference type="SAM" id="MobiDB-lite"/>
    </source>
</evidence>
<organism evidence="2 3">
    <name type="scientific">Pleurodeles waltl</name>
    <name type="common">Iberian ribbed newt</name>
    <dbReference type="NCBI Taxonomy" id="8319"/>
    <lineage>
        <taxon>Eukaryota</taxon>
        <taxon>Metazoa</taxon>
        <taxon>Chordata</taxon>
        <taxon>Craniata</taxon>
        <taxon>Vertebrata</taxon>
        <taxon>Euteleostomi</taxon>
        <taxon>Amphibia</taxon>
        <taxon>Batrachia</taxon>
        <taxon>Caudata</taxon>
        <taxon>Salamandroidea</taxon>
        <taxon>Salamandridae</taxon>
        <taxon>Pleurodelinae</taxon>
        <taxon>Pleurodeles</taxon>
    </lineage>
</organism>
<sequence length="80" mass="8972">DLNSKCVGELFQSENIIEHYTAKPGFEENHMPLQTKMCLDDRKQQTPVMTGKRLAASRWHPKENGGKTKTSSNVASSPLK</sequence>
<dbReference type="EMBL" id="JANPWB010000009">
    <property type="protein sequence ID" value="KAJ1150416.1"/>
    <property type="molecule type" value="Genomic_DNA"/>
</dbReference>
<accession>A0AAV7RG57</accession>
<comment type="caution">
    <text evidence="2">The sequence shown here is derived from an EMBL/GenBank/DDBJ whole genome shotgun (WGS) entry which is preliminary data.</text>
</comment>
<feature type="non-terminal residue" evidence="2">
    <location>
        <position position="80"/>
    </location>
</feature>
<name>A0AAV7RG57_PLEWA</name>
<protein>
    <submittedName>
        <fullName evidence="2">Uncharacterized protein</fullName>
    </submittedName>
</protein>
<feature type="compositionally biased region" description="Polar residues" evidence="1">
    <location>
        <begin position="67"/>
        <end position="80"/>
    </location>
</feature>
<evidence type="ECO:0000313" key="3">
    <source>
        <dbReference type="Proteomes" id="UP001066276"/>
    </source>
</evidence>
<proteinExistence type="predicted"/>
<reference evidence="2" key="1">
    <citation type="journal article" date="2022" name="bioRxiv">
        <title>Sequencing and chromosome-scale assembly of the giantPleurodeles waltlgenome.</title>
        <authorList>
            <person name="Brown T."/>
            <person name="Elewa A."/>
            <person name="Iarovenko S."/>
            <person name="Subramanian E."/>
            <person name="Araus A.J."/>
            <person name="Petzold A."/>
            <person name="Susuki M."/>
            <person name="Suzuki K.-i.T."/>
            <person name="Hayashi T."/>
            <person name="Toyoda A."/>
            <person name="Oliveira C."/>
            <person name="Osipova E."/>
            <person name="Leigh N.D."/>
            <person name="Simon A."/>
            <person name="Yun M.H."/>
        </authorList>
    </citation>
    <scope>NUCLEOTIDE SEQUENCE</scope>
    <source>
        <strain evidence="2">20211129_DDA</strain>
        <tissue evidence="2">Liver</tissue>
    </source>
</reference>